<dbReference type="InParanoid" id="A0A067Q320"/>
<organism evidence="2 3">
    <name type="scientific">Jaapia argillacea MUCL 33604</name>
    <dbReference type="NCBI Taxonomy" id="933084"/>
    <lineage>
        <taxon>Eukaryota</taxon>
        <taxon>Fungi</taxon>
        <taxon>Dikarya</taxon>
        <taxon>Basidiomycota</taxon>
        <taxon>Agaricomycotina</taxon>
        <taxon>Agaricomycetes</taxon>
        <taxon>Agaricomycetidae</taxon>
        <taxon>Jaapiales</taxon>
        <taxon>Jaapiaceae</taxon>
        <taxon>Jaapia</taxon>
    </lineage>
</organism>
<evidence type="ECO:0000313" key="2">
    <source>
        <dbReference type="EMBL" id="KDQ61433.1"/>
    </source>
</evidence>
<dbReference type="STRING" id="933084.A0A067Q320"/>
<proteinExistence type="predicted"/>
<feature type="compositionally biased region" description="Polar residues" evidence="1">
    <location>
        <begin position="422"/>
        <end position="436"/>
    </location>
</feature>
<feature type="region of interest" description="Disordered" evidence="1">
    <location>
        <begin position="580"/>
        <end position="606"/>
    </location>
</feature>
<reference evidence="3" key="1">
    <citation type="journal article" date="2014" name="Proc. Natl. Acad. Sci. U.S.A.">
        <title>Extensive sampling of basidiomycete genomes demonstrates inadequacy of the white-rot/brown-rot paradigm for wood decay fungi.</title>
        <authorList>
            <person name="Riley R."/>
            <person name="Salamov A.A."/>
            <person name="Brown D.W."/>
            <person name="Nagy L.G."/>
            <person name="Floudas D."/>
            <person name="Held B.W."/>
            <person name="Levasseur A."/>
            <person name="Lombard V."/>
            <person name="Morin E."/>
            <person name="Otillar R."/>
            <person name="Lindquist E.A."/>
            <person name="Sun H."/>
            <person name="LaButti K.M."/>
            <person name="Schmutz J."/>
            <person name="Jabbour D."/>
            <person name="Luo H."/>
            <person name="Baker S.E."/>
            <person name="Pisabarro A.G."/>
            <person name="Walton J.D."/>
            <person name="Blanchette R.A."/>
            <person name="Henrissat B."/>
            <person name="Martin F."/>
            <person name="Cullen D."/>
            <person name="Hibbett D.S."/>
            <person name="Grigoriev I.V."/>
        </authorList>
    </citation>
    <scope>NUCLEOTIDE SEQUENCE [LARGE SCALE GENOMIC DNA]</scope>
    <source>
        <strain evidence="3">MUCL 33604</strain>
    </source>
</reference>
<feature type="region of interest" description="Disordered" evidence="1">
    <location>
        <begin position="177"/>
        <end position="234"/>
    </location>
</feature>
<dbReference type="AlphaFoldDB" id="A0A067Q320"/>
<dbReference type="HOGENOM" id="CLU_015635_0_0_1"/>
<name>A0A067Q320_9AGAM</name>
<accession>A0A067Q320</accession>
<gene>
    <name evidence="2" type="ORF">JAAARDRAFT_203947</name>
</gene>
<protein>
    <submittedName>
        <fullName evidence="2">Uncharacterized protein</fullName>
    </submittedName>
</protein>
<feature type="compositionally biased region" description="Low complexity" evidence="1">
    <location>
        <begin position="454"/>
        <end position="475"/>
    </location>
</feature>
<evidence type="ECO:0000313" key="3">
    <source>
        <dbReference type="Proteomes" id="UP000027265"/>
    </source>
</evidence>
<dbReference type="OrthoDB" id="435402at2759"/>
<evidence type="ECO:0000256" key="1">
    <source>
        <dbReference type="SAM" id="MobiDB-lite"/>
    </source>
</evidence>
<keyword evidence="3" id="KW-1185">Reference proteome</keyword>
<dbReference type="Proteomes" id="UP000027265">
    <property type="component" value="Unassembled WGS sequence"/>
</dbReference>
<feature type="region of interest" description="Disordered" evidence="1">
    <location>
        <begin position="405"/>
        <end position="536"/>
    </location>
</feature>
<feature type="compositionally biased region" description="Polar residues" evidence="1">
    <location>
        <begin position="208"/>
        <end position="220"/>
    </location>
</feature>
<dbReference type="EMBL" id="KL197712">
    <property type="protein sequence ID" value="KDQ61433.1"/>
    <property type="molecule type" value="Genomic_DNA"/>
</dbReference>
<feature type="compositionally biased region" description="Pro residues" evidence="1">
    <location>
        <begin position="443"/>
        <end position="453"/>
    </location>
</feature>
<sequence>MSTNMNVELSDRLTFPLFPTPPPNVQITPFASFKQSGIQLRLLGDGVELDGLGILTVELKIKHGDYTGNEGGKRRKRRRKGGAIPSGGFSQRPWWEAWAEGEDLRTGNYDLYQTPGDRIFQAARDFHVGRPWLVEDLRIVWDEYRRYIGFLTYPVTSKIKKKAIELLDGAVDEEDISYSDEEPDADPHRPPSPLISDPTDVANRDQTDPANLNSTNSANPTAEKEQSLPLQTPDRLTSFLKDPERSTKIFLTSYFRDRGLLWNERKSRDAGLLLGFWIRFLIRNHVLDRAHGEEGEEGEDVVKKLWAALTVADLAKKELPATHNISKVLPCAFGRGCLELWGSQRGTFETTIPEEVEVREAKDEEVKDEGGKAFEEASAMKGVEIIPANDVEKALASKERMDIVEDNLDPSPNAGEPGVWGTDSSSCISASLNSEWETFPPTSTDPPPGPDPGPSLVGRGSTTTSGTRGSNSITTAGGWGDSYTPVDKSAGYDSYEWNPSDPTNKSGWDDYETPLLGGSLGFEKPKNEEEGEPGGDVEAVERDLEERFGKMVLAPWLEWNMDETSEIRTPVILPKSKGRVVSSNKVGDASGGREEDEEGGHDPFNDNITVLVQPSVLDKLVLGMGLAGTWIQIVRQTSEGARVDGDGRFWMVASNAEDVDTSRQSTFADEEREGLIELDLDAFHRDETLDFVSLSLCVVSSPNIKDLARKANLCGQESANGAAFASEGLGLDSERFCHL</sequence>